<dbReference type="EMBL" id="JBHXIJ010000036">
    <property type="protein sequence ID" value="MFD5098908.1"/>
    <property type="molecule type" value="Genomic_DNA"/>
</dbReference>
<evidence type="ECO:0000313" key="2">
    <source>
        <dbReference type="Proteomes" id="UP001598448"/>
    </source>
</evidence>
<dbReference type="Proteomes" id="UP001598448">
    <property type="component" value="Unassembled WGS sequence"/>
</dbReference>
<protein>
    <submittedName>
        <fullName evidence="1">Uncharacterized protein</fullName>
    </submittedName>
</protein>
<gene>
    <name evidence="1" type="ORF">ACFWJN_08055</name>
</gene>
<comment type="caution">
    <text evidence="1">The sequence shown here is derived from an EMBL/GenBank/DDBJ whole genome shotgun (WGS) entry which is preliminary data.</text>
</comment>
<reference evidence="1 2" key="1">
    <citation type="submission" date="2024-09" db="EMBL/GenBank/DDBJ databases">
        <title>The Natural Products Discovery Center: Release of the First 8490 Sequenced Strains for Exploring Actinobacteria Biosynthetic Diversity.</title>
        <authorList>
            <person name="Kalkreuter E."/>
            <person name="Kautsar S.A."/>
            <person name="Yang D."/>
            <person name="Bader C.D."/>
            <person name="Teijaro C.N."/>
            <person name="Fluegel L."/>
            <person name="Davis C.M."/>
            <person name="Simpson J.R."/>
            <person name="Lauterbach L."/>
            <person name="Steele A.D."/>
            <person name="Gui C."/>
            <person name="Meng S."/>
            <person name="Li G."/>
            <person name="Viehrig K."/>
            <person name="Ye F."/>
            <person name="Su P."/>
            <person name="Kiefer A.F."/>
            <person name="Nichols A."/>
            <person name="Cepeda A.J."/>
            <person name="Yan W."/>
            <person name="Fan B."/>
            <person name="Jiang Y."/>
            <person name="Adhikari A."/>
            <person name="Zheng C.-J."/>
            <person name="Schuster L."/>
            <person name="Cowan T.M."/>
            <person name="Smanski M.J."/>
            <person name="Chevrette M.G."/>
            <person name="De Carvalho L.P.S."/>
            <person name="Shen B."/>
        </authorList>
    </citation>
    <scope>NUCLEOTIDE SEQUENCE [LARGE SCALE GENOMIC DNA]</scope>
    <source>
        <strain evidence="1 2">NPDC058348</strain>
    </source>
</reference>
<evidence type="ECO:0000313" key="1">
    <source>
        <dbReference type="EMBL" id="MFD5098908.1"/>
    </source>
</evidence>
<name>A0ABW6FK43_9ACTN</name>
<organism evidence="1 2">
    <name type="scientific">Streptomyces albidochromogenes</name>
    <dbReference type="NCBI Taxonomy" id="329524"/>
    <lineage>
        <taxon>Bacteria</taxon>
        <taxon>Bacillati</taxon>
        <taxon>Actinomycetota</taxon>
        <taxon>Actinomycetes</taxon>
        <taxon>Kitasatosporales</taxon>
        <taxon>Streptomycetaceae</taxon>
        <taxon>Streptomyces</taxon>
    </lineage>
</organism>
<proteinExistence type="predicted"/>
<sequence>MTTPSGKAGTLTGMTSPGCTAALGAEEAYIRSPNTFPEYSSASRRAGFPDRLAPLRAPFRFPTAFLPLSPQPSPTRALLNTRH</sequence>
<accession>A0ABW6FK43</accession>
<keyword evidence="2" id="KW-1185">Reference proteome</keyword>
<dbReference type="RefSeq" id="WP_386710638.1">
    <property type="nucleotide sequence ID" value="NZ_JBHXIJ010000036.1"/>
</dbReference>